<sequence>MQPHEHIQIKESFLVGKALLNFTSVFVSLGVFLFGFEQGLMSSLITNNYFKLYYHDPSPAEIGIMIAILEIGALFSSFVAGRVGDLVGRKKTIRYGSFIFVVGALIQFLSPNILILSGGRLIGGVAIGFLTTIVPCYQSEISPPTDRGFYACAEFTGNIIGYGASIWVDYGFSFLESDASWRSPLFVQFGMGVLLWLGTFVIVETPRWLLNHDHDLEGMIVIADMYADGDVEDEHARNEYRNIKESVLIDRIEGGERSYQYLFKRYAKRLSVACFGLLFSQLNGINLISYYAPMIFESAGWVGRKAIFMTGINAIIYILSTIPPWYLVDSWGRKPLLMSGALLMGIPLYLAGYSLYLNNDYTAAVVVTCIIIANAAFGYSWGGIGWLLPSEILPLPVRSKGAAIATATNWLSNFIVGLASPILLDQIKWKTYLIPASFCILSFFAVWYLFPETKGLSLEEMGSVFDDKSSIFSYHGAGSNGNGSINSSSSTSIHSNSNYGSTQERRLSNAEFVSDSVQTAASMARNPATMRPELDDNIIAGASSAAHLSTVAGPSSSSSIKPVKSDNASTASIDGSANGGVPDTVIQEIEPPAFEDILMFKVQEQSRPFFFIEWFTGLQKKKQKGANDEESRLLQ</sequence>
<dbReference type="Proteomes" id="UP001204833">
    <property type="component" value="Unassembled WGS sequence"/>
</dbReference>
<dbReference type="RefSeq" id="XP_051606405.1">
    <property type="nucleotide sequence ID" value="XM_051754667.1"/>
</dbReference>
<keyword evidence="3 7" id="KW-0813">Transport</keyword>
<dbReference type="AlphaFoldDB" id="A0AAD5FWA1"/>
<dbReference type="InterPro" id="IPR005828">
    <property type="entry name" value="MFS_sugar_transport-like"/>
</dbReference>
<evidence type="ECO:0000256" key="3">
    <source>
        <dbReference type="ARBA" id="ARBA00022448"/>
    </source>
</evidence>
<dbReference type="PANTHER" id="PTHR48022">
    <property type="entry name" value="PLASTIDIC GLUCOSE TRANSPORTER 4"/>
    <property type="match status" value="1"/>
</dbReference>
<keyword evidence="12" id="KW-1185">Reference proteome</keyword>
<dbReference type="InterPro" id="IPR036259">
    <property type="entry name" value="MFS_trans_sf"/>
</dbReference>
<dbReference type="GO" id="GO:0005351">
    <property type="term" value="F:carbohydrate:proton symporter activity"/>
    <property type="evidence" value="ECO:0007669"/>
    <property type="project" value="TreeGrafter"/>
</dbReference>
<evidence type="ECO:0000256" key="7">
    <source>
        <dbReference type="RuleBase" id="RU003346"/>
    </source>
</evidence>
<dbReference type="InterPro" id="IPR003663">
    <property type="entry name" value="Sugar/inositol_transpt"/>
</dbReference>
<evidence type="ECO:0000256" key="8">
    <source>
        <dbReference type="SAM" id="MobiDB-lite"/>
    </source>
</evidence>
<feature type="transmembrane region" description="Helical" evidence="9">
    <location>
        <begin position="401"/>
        <end position="423"/>
    </location>
</feature>
<feature type="compositionally biased region" description="Polar residues" evidence="8">
    <location>
        <begin position="566"/>
        <end position="575"/>
    </location>
</feature>
<evidence type="ECO:0000256" key="9">
    <source>
        <dbReference type="SAM" id="Phobius"/>
    </source>
</evidence>
<dbReference type="NCBIfam" id="TIGR00879">
    <property type="entry name" value="SP"/>
    <property type="match status" value="1"/>
</dbReference>
<dbReference type="Gene3D" id="1.20.1250.20">
    <property type="entry name" value="MFS general substrate transporter like domains"/>
    <property type="match status" value="1"/>
</dbReference>
<evidence type="ECO:0000313" key="11">
    <source>
        <dbReference type="EMBL" id="KAI5948895.1"/>
    </source>
</evidence>
<organism evidence="11 12">
    <name type="scientific">Candida theae</name>
    <dbReference type="NCBI Taxonomy" id="1198502"/>
    <lineage>
        <taxon>Eukaryota</taxon>
        <taxon>Fungi</taxon>
        <taxon>Dikarya</taxon>
        <taxon>Ascomycota</taxon>
        <taxon>Saccharomycotina</taxon>
        <taxon>Pichiomycetes</taxon>
        <taxon>Debaryomycetaceae</taxon>
        <taxon>Candida/Lodderomyces clade</taxon>
        <taxon>Candida</taxon>
    </lineage>
</organism>
<comment type="caution">
    <text evidence="11">The sequence shown here is derived from an EMBL/GenBank/DDBJ whole genome shotgun (WGS) entry which is preliminary data.</text>
</comment>
<dbReference type="SUPFAM" id="SSF103473">
    <property type="entry name" value="MFS general substrate transporter"/>
    <property type="match status" value="1"/>
</dbReference>
<evidence type="ECO:0000256" key="6">
    <source>
        <dbReference type="ARBA" id="ARBA00023136"/>
    </source>
</evidence>
<feature type="transmembrane region" description="Helical" evidence="9">
    <location>
        <begin position="149"/>
        <end position="173"/>
    </location>
</feature>
<comment type="similarity">
    <text evidence="2 7">Belongs to the major facilitator superfamily. Sugar transporter (TC 2.A.1.1) family.</text>
</comment>
<feature type="transmembrane region" description="Helical" evidence="9">
    <location>
        <begin position="362"/>
        <end position="389"/>
    </location>
</feature>
<feature type="transmembrane region" description="Helical" evidence="9">
    <location>
        <begin position="95"/>
        <end position="115"/>
    </location>
</feature>
<dbReference type="InterPro" id="IPR005829">
    <property type="entry name" value="Sugar_transporter_CS"/>
</dbReference>
<evidence type="ECO:0000313" key="12">
    <source>
        <dbReference type="Proteomes" id="UP001204833"/>
    </source>
</evidence>
<evidence type="ECO:0000256" key="2">
    <source>
        <dbReference type="ARBA" id="ARBA00010992"/>
    </source>
</evidence>
<evidence type="ECO:0000256" key="5">
    <source>
        <dbReference type="ARBA" id="ARBA00022989"/>
    </source>
</evidence>
<dbReference type="InterPro" id="IPR050360">
    <property type="entry name" value="MFS_Sugar_Transporters"/>
</dbReference>
<evidence type="ECO:0000256" key="4">
    <source>
        <dbReference type="ARBA" id="ARBA00022692"/>
    </source>
</evidence>
<gene>
    <name evidence="11" type="ORF">KGF57_005088</name>
</gene>
<dbReference type="GeneID" id="76153132"/>
<reference evidence="11 12" key="1">
    <citation type="journal article" date="2022" name="DNA Res.">
        <title>Genome analysis of five recently described species of the CUG-Ser clade uncovers Candida theae as a new hybrid lineage with pathogenic potential in the Candida parapsilosis species complex.</title>
        <authorList>
            <person name="Mixao V."/>
            <person name="Del Olmo V."/>
            <person name="Hegedusova E."/>
            <person name="Saus E."/>
            <person name="Pryszcz L."/>
            <person name="Cillingova A."/>
            <person name="Nosek J."/>
            <person name="Gabaldon T."/>
        </authorList>
    </citation>
    <scope>NUCLEOTIDE SEQUENCE [LARGE SCALE GENOMIC DNA]</scope>
    <source>
        <strain evidence="11 12">CBS 12239</strain>
    </source>
</reference>
<feature type="region of interest" description="Disordered" evidence="8">
    <location>
        <begin position="481"/>
        <end position="500"/>
    </location>
</feature>
<comment type="subcellular location">
    <subcellularLocation>
        <location evidence="1">Membrane</location>
        <topology evidence="1">Multi-pass membrane protein</topology>
    </subcellularLocation>
</comment>
<feature type="compositionally biased region" description="Low complexity" evidence="8">
    <location>
        <begin position="482"/>
        <end position="500"/>
    </location>
</feature>
<feature type="transmembrane region" description="Helical" evidence="9">
    <location>
        <begin position="121"/>
        <end position="137"/>
    </location>
</feature>
<dbReference type="InterPro" id="IPR020846">
    <property type="entry name" value="MFS_dom"/>
</dbReference>
<keyword evidence="4 9" id="KW-0812">Transmembrane</keyword>
<feature type="transmembrane region" description="Helical" evidence="9">
    <location>
        <begin position="62"/>
        <end position="83"/>
    </location>
</feature>
<name>A0AAD5FWA1_9ASCO</name>
<evidence type="ECO:0000256" key="1">
    <source>
        <dbReference type="ARBA" id="ARBA00004141"/>
    </source>
</evidence>
<protein>
    <submittedName>
        <fullName evidence="11">HGT3</fullName>
    </submittedName>
</protein>
<dbReference type="PROSITE" id="PS00217">
    <property type="entry name" value="SUGAR_TRANSPORT_2"/>
    <property type="match status" value="1"/>
</dbReference>
<feature type="region of interest" description="Disordered" evidence="8">
    <location>
        <begin position="550"/>
        <end position="581"/>
    </location>
</feature>
<dbReference type="PANTHER" id="PTHR48022:SF73">
    <property type="entry name" value="METABOLITE TRANSPORT PROTEIN YDL199C-RELATED"/>
    <property type="match status" value="1"/>
</dbReference>
<dbReference type="FunFam" id="1.20.1250.20:FF:000134">
    <property type="entry name" value="MFS sugar transporter protein"/>
    <property type="match status" value="1"/>
</dbReference>
<evidence type="ECO:0000259" key="10">
    <source>
        <dbReference type="PROSITE" id="PS50850"/>
    </source>
</evidence>
<keyword evidence="6 9" id="KW-0472">Membrane</keyword>
<accession>A0AAD5FWA1</accession>
<feature type="transmembrane region" description="Helical" evidence="9">
    <location>
        <begin position="335"/>
        <end position="356"/>
    </location>
</feature>
<keyword evidence="5 9" id="KW-1133">Transmembrane helix</keyword>
<feature type="transmembrane region" description="Helical" evidence="9">
    <location>
        <begin position="12"/>
        <end position="36"/>
    </location>
</feature>
<dbReference type="PROSITE" id="PS50850">
    <property type="entry name" value="MFS"/>
    <property type="match status" value="1"/>
</dbReference>
<feature type="transmembrane region" description="Helical" evidence="9">
    <location>
        <begin position="270"/>
        <end position="292"/>
    </location>
</feature>
<dbReference type="Pfam" id="PF00083">
    <property type="entry name" value="Sugar_tr"/>
    <property type="match status" value="1"/>
</dbReference>
<dbReference type="PRINTS" id="PR00171">
    <property type="entry name" value="SUGRTRNSPORT"/>
</dbReference>
<dbReference type="GO" id="GO:0016020">
    <property type="term" value="C:membrane"/>
    <property type="evidence" value="ECO:0007669"/>
    <property type="project" value="UniProtKB-SubCell"/>
</dbReference>
<dbReference type="EMBL" id="JAIHNG010000176">
    <property type="protein sequence ID" value="KAI5948895.1"/>
    <property type="molecule type" value="Genomic_DNA"/>
</dbReference>
<proteinExistence type="inferred from homology"/>
<feature type="domain" description="Major facilitator superfamily (MFS) profile" evidence="10">
    <location>
        <begin position="23"/>
        <end position="454"/>
    </location>
</feature>
<feature type="transmembrane region" description="Helical" evidence="9">
    <location>
        <begin position="185"/>
        <end position="203"/>
    </location>
</feature>
<feature type="transmembrane region" description="Helical" evidence="9">
    <location>
        <begin position="429"/>
        <end position="450"/>
    </location>
</feature>